<dbReference type="SUPFAM" id="SSF52047">
    <property type="entry name" value="RNI-like"/>
    <property type="match status" value="1"/>
</dbReference>
<evidence type="ECO:0000313" key="2">
    <source>
        <dbReference type="Proteomes" id="UP000799118"/>
    </source>
</evidence>
<name>A0A6A4IR51_9AGAR</name>
<dbReference type="EMBL" id="ML769383">
    <property type="protein sequence ID" value="KAE9411188.1"/>
    <property type="molecule type" value="Genomic_DNA"/>
</dbReference>
<evidence type="ECO:0000313" key="1">
    <source>
        <dbReference type="EMBL" id="KAE9411188.1"/>
    </source>
</evidence>
<sequence length="455" mass="51401">MGFPLSELESIHMSELTQTAHRPPSLNRLPVELLSAIFLISQAFELSENEENEEEVSLPFEFRISHVSQRFRHVALSTGQMWCSILIEPGHSPSLQAARLVRSKECPLDVRLRNCDETSDVINKIVDGVFKHSPRWRTCVIEGGINSSIVSRIAHLATPQLKWIQITVHPPKRARTINEVWLGRSVLEGGCPLLKGVSLQNFAVHFARPPLSSVIHLQLDFSGHLPLGYMEFRELLMGCHLLKFLSIRGEIISVDPWPHTGHLPVALPCLLDLRISSLFGQVYSGILLTLDAPILQSLDLEGAQESDLDQFLRTPQHFPCLQSFSLHGSYLTPSKLNKVYAFYPSLDEMTMFGFNFNPSEILRVVSESICELGVGQLRSMYPTMSQRLSTLGVMLDSSQRASLHEGLKERLEDDESILELHDGGGWSYPRFFNWLQNFVTVEILLLEREFSGHEN</sequence>
<dbReference type="Gene3D" id="3.80.10.10">
    <property type="entry name" value="Ribonuclease Inhibitor"/>
    <property type="match status" value="1"/>
</dbReference>
<gene>
    <name evidence="1" type="ORF">BT96DRAFT_911843</name>
</gene>
<proteinExistence type="predicted"/>
<dbReference type="OrthoDB" id="3244423at2759"/>
<dbReference type="AlphaFoldDB" id="A0A6A4IR51"/>
<reference evidence="1" key="1">
    <citation type="journal article" date="2019" name="Environ. Microbiol.">
        <title>Fungal ecological strategies reflected in gene transcription - a case study of two litter decomposers.</title>
        <authorList>
            <person name="Barbi F."/>
            <person name="Kohler A."/>
            <person name="Barry K."/>
            <person name="Baskaran P."/>
            <person name="Daum C."/>
            <person name="Fauchery L."/>
            <person name="Ihrmark K."/>
            <person name="Kuo A."/>
            <person name="LaButti K."/>
            <person name="Lipzen A."/>
            <person name="Morin E."/>
            <person name="Grigoriev I.V."/>
            <person name="Henrissat B."/>
            <person name="Lindahl B."/>
            <person name="Martin F."/>
        </authorList>
    </citation>
    <scope>NUCLEOTIDE SEQUENCE</scope>
    <source>
        <strain evidence="1">JB14</strain>
    </source>
</reference>
<keyword evidence="2" id="KW-1185">Reference proteome</keyword>
<evidence type="ECO:0008006" key="3">
    <source>
        <dbReference type="Google" id="ProtNLM"/>
    </source>
</evidence>
<accession>A0A6A4IR51</accession>
<dbReference type="InterPro" id="IPR032675">
    <property type="entry name" value="LRR_dom_sf"/>
</dbReference>
<protein>
    <recommendedName>
        <fullName evidence="3">F-box domain-containing protein</fullName>
    </recommendedName>
</protein>
<organism evidence="1 2">
    <name type="scientific">Gymnopus androsaceus JB14</name>
    <dbReference type="NCBI Taxonomy" id="1447944"/>
    <lineage>
        <taxon>Eukaryota</taxon>
        <taxon>Fungi</taxon>
        <taxon>Dikarya</taxon>
        <taxon>Basidiomycota</taxon>
        <taxon>Agaricomycotina</taxon>
        <taxon>Agaricomycetes</taxon>
        <taxon>Agaricomycetidae</taxon>
        <taxon>Agaricales</taxon>
        <taxon>Marasmiineae</taxon>
        <taxon>Omphalotaceae</taxon>
        <taxon>Gymnopus</taxon>
    </lineage>
</organism>
<dbReference type="Proteomes" id="UP000799118">
    <property type="component" value="Unassembled WGS sequence"/>
</dbReference>